<reference evidence="4 5" key="1">
    <citation type="submission" date="2016-12" db="EMBL/GenBank/DDBJ databases">
        <title>The genomes of Aspergillus section Nigri reveals drivers in fungal speciation.</title>
        <authorList>
            <consortium name="DOE Joint Genome Institute"/>
            <person name="Vesth T.C."/>
            <person name="Nybo J."/>
            <person name="Theobald S."/>
            <person name="Brandl J."/>
            <person name="Frisvad J.C."/>
            <person name="Nielsen K.F."/>
            <person name="Lyhne E.K."/>
            <person name="Kogle M.E."/>
            <person name="Kuo A."/>
            <person name="Riley R."/>
            <person name="Clum A."/>
            <person name="Nolan M."/>
            <person name="Lipzen A."/>
            <person name="Salamov A."/>
            <person name="Henrissat B."/>
            <person name="Wiebenga A."/>
            <person name="De Vries R.P."/>
            <person name="Grigoriev I.V."/>
            <person name="Mortensen U.H."/>
            <person name="Andersen M.R."/>
            <person name="Baker S.E."/>
        </authorList>
    </citation>
    <scope>NUCLEOTIDE SEQUENCE [LARGE SCALE GENOMIC DNA]</scope>
    <source>
        <strain evidence="4 5">CBS 121591</strain>
    </source>
</reference>
<feature type="chain" id="PRO_5016356486" description="GPI transamidase component PIG-S" evidence="3">
    <location>
        <begin position="30"/>
        <end position="458"/>
    </location>
</feature>
<feature type="compositionally biased region" description="Low complexity" evidence="1">
    <location>
        <begin position="286"/>
        <end position="298"/>
    </location>
</feature>
<dbReference type="OrthoDB" id="5338512at2759"/>
<feature type="compositionally biased region" description="Low complexity" evidence="1">
    <location>
        <begin position="448"/>
        <end position="458"/>
    </location>
</feature>
<evidence type="ECO:0000313" key="4">
    <source>
        <dbReference type="EMBL" id="PYH76486.1"/>
    </source>
</evidence>
<keyword evidence="2" id="KW-0812">Transmembrane</keyword>
<sequence length="458" mass="47625">MTMITHKGNSSKLLLLFGVLASTISPTQAVGILLPRSSDTCPSDYTHCSSSGLPSTFCCPSSSTCISLDDASSAICCPAGQSCDYIEPITCDVQLQNATAHPKNSVHTTRLNDSLAKCGSKCCPFGYTCTGDSLCSMDTSTASTATASSSSTASTSSITATTSSSSSLATAISATDPRVSKSSAADNTNTTTNATSATATHLSKCPQYPTAAVLAGFFPGALLGVSATLLSLLLYRHHRRKNLPPSAKIAQFTHRSSKGTLIGISSPMLSEETAYRTDFLLRRTQSRASKATTTSGSRSRSRSRSRSMIQKTGGRVRSLFNPHNPVYQREGTTVRGVAGGEMALVPEKGGGGSGGRIPVPVPPLPLNINGNLVVKQPQQQEGKGGVVTYSSAPVIPALPRTESIRVYTPPGVFATTGVLKPDAYPTNPRAMEAFSEDPEGGSGGGLSRGNSRLGSQRR</sequence>
<evidence type="ECO:0000256" key="3">
    <source>
        <dbReference type="SAM" id="SignalP"/>
    </source>
</evidence>
<gene>
    <name evidence="4" type="ORF">BO82DRAFT_359110</name>
</gene>
<evidence type="ECO:0000256" key="1">
    <source>
        <dbReference type="SAM" id="MobiDB-lite"/>
    </source>
</evidence>
<evidence type="ECO:0008006" key="6">
    <source>
        <dbReference type="Google" id="ProtNLM"/>
    </source>
</evidence>
<evidence type="ECO:0000256" key="2">
    <source>
        <dbReference type="SAM" id="Phobius"/>
    </source>
</evidence>
<keyword evidence="5" id="KW-1185">Reference proteome</keyword>
<feature type="transmembrane region" description="Helical" evidence="2">
    <location>
        <begin position="211"/>
        <end position="235"/>
    </location>
</feature>
<protein>
    <recommendedName>
        <fullName evidence="6">GPI transamidase component PIG-S</fullName>
    </recommendedName>
</protein>
<keyword evidence="2" id="KW-0472">Membrane</keyword>
<evidence type="ECO:0000313" key="5">
    <source>
        <dbReference type="Proteomes" id="UP000248340"/>
    </source>
</evidence>
<dbReference type="STRING" id="1448315.A0A319BSD8"/>
<keyword evidence="2" id="KW-1133">Transmembrane helix</keyword>
<feature type="signal peptide" evidence="3">
    <location>
        <begin position="1"/>
        <end position="29"/>
    </location>
</feature>
<name>A0A319BSD8_9EURO</name>
<feature type="region of interest" description="Disordered" evidence="1">
    <location>
        <begin position="281"/>
        <end position="327"/>
    </location>
</feature>
<dbReference type="EMBL" id="KZ821757">
    <property type="protein sequence ID" value="PYH76486.1"/>
    <property type="molecule type" value="Genomic_DNA"/>
</dbReference>
<dbReference type="Proteomes" id="UP000248340">
    <property type="component" value="Unassembled WGS sequence"/>
</dbReference>
<dbReference type="RefSeq" id="XP_025486686.1">
    <property type="nucleotide sequence ID" value="XM_025636480.1"/>
</dbReference>
<dbReference type="VEuPathDB" id="FungiDB:BO82DRAFT_359110"/>
<dbReference type="GeneID" id="37139221"/>
<proteinExistence type="predicted"/>
<keyword evidence="3" id="KW-0732">Signal</keyword>
<feature type="region of interest" description="Disordered" evidence="1">
    <location>
        <begin position="424"/>
        <end position="458"/>
    </location>
</feature>
<dbReference type="AlphaFoldDB" id="A0A319BSD8"/>
<organism evidence="4 5">
    <name type="scientific">Aspergillus uvarum CBS 121591</name>
    <dbReference type="NCBI Taxonomy" id="1448315"/>
    <lineage>
        <taxon>Eukaryota</taxon>
        <taxon>Fungi</taxon>
        <taxon>Dikarya</taxon>
        <taxon>Ascomycota</taxon>
        <taxon>Pezizomycotina</taxon>
        <taxon>Eurotiomycetes</taxon>
        <taxon>Eurotiomycetidae</taxon>
        <taxon>Eurotiales</taxon>
        <taxon>Aspergillaceae</taxon>
        <taxon>Aspergillus</taxon>
        <taxon>Aspergillus subgen. Circumdati</taxon>
    </lineage>
</organism>
<accession>A0A319BSD8</accession>